<dbReference type="Pfam" id="PF05076">
    <property type="entry name" value="SUFU"/>
    <property type="match status" value="1"/>
</dbReference>
<proteinExistence type="predicted"/>
<dbReference type="PIRSF" id="PIRSF011844">
    <property type="entry name" value="Suppressor_of_fused_protein"/>
    <property type="match status" value="1"/>
</dbReference>
<dbReference type="Proteomes" id="UP001364156">
    <property type="component" value="Chromosome"/>
</dbReference>
<evidence type="ECO:0000313" key="2">
    <source>
        <dbReference type="EMBL" id="WWR47483.1"/>
    </source>
</evidence>
<dbReference type="SUPFAM" id="SSF103359">
    <property type="entry name" value="Suppressor of Fused, N-terminal domain"/>
    <property type="match status" value="1"/>
</dbReference>
<feature type="domain" description="Suppressor of fused-like" evidence="1">
    <location>
        <begin position="48"/>
        <end position="220"/>
    </location>
</feature>
<dbReference type="PANTHER" id="PTHR10928:SF2">
    <property type="entry name" value="SUPPRESSOR OF FUSED HOMOLOG"/>
    <property type="match status" value="1"/>
</dbReference>
<gene>
    <name evidence="2" type="ORF">RZ517_04730</name>
</gene>
<keyword evidence="3" id="KW-1185">Reference proteome</keyword>
<evidence type="ECO:0000313" key="3">
    <source>
        <dbReference type="Proteomes" id="UP001364156"/>
    </source>
</evidence>
<organism evidence="2 3">
    <name type="scientific">Roseovarius phycicola</name>
    <dbReference type="NCBI Taxonomy" id="3080976"/>
    <lineage>
        <taxon>Bacteria</taxon>
        <taxon>Pseudomonadati</taxon>
        <taxon>Pseudomonadota</taxon>
        <taxon>Alphaproteobacteria</taxon>
        <taxon>Rhodobacterales</taxon>
        <taxon>Roseobacteraceae</taxon>
        <taxon>Roseovarius</taxon>
    </lineage>
</organism>
<sequence length="224" mass="25213">MDLETYKETFDVDDSPGWTAIDEGLQRFYPEVEPDFHFGTIISYALGGPDPLDGVSVYKRTGSSPHLHYVSYGMSELHYNEEAVGGQVSGWGFEFTFRLKLQEEDMPLSDGDVPIWPINLMQNLGRYVFQSRQWFEDGHFIPANGPIHADADTAMVALLMVKDPELGSIETPHGPIDFLQLVGLTQEEFDLLRHKKSSAKEMAAALSNGNRLLLTDLDRRQSVF</sequence>
<reference evidence="2 3" key="1">
    <citation type="submission" date="2023-10" db="EMBL/GenBank/DDBJ databases">
        <title>Roseovarius strain S88 nov., isolated from a marine algae.</title>
        <authorList>
            <person name="Lee M.W."/>
            <person name="Lee J.K."/>
            <person name="Kim J.M."/>
            <person name="Choi D.G."/>
            <person name="Baek J.H."/>
            <person name="Bayburt H."/>
            <person name="Jung J.J."/>
            <person name="Han D.M."/>
            <person name="Jeon C.O."/>
        </authorList>
    </citation>
    <scope>NUCLEOTIDE SEQUENCE [LARGE SCALE GENOMIC DNA]</scope>
    <source>
        <strain evidence="2 3">S88</strain>
    </source>
</reference>
<accession>A0ABZ2HJR7</accession>
<protein>
    <submittedName>
        <fullName evidence="2">Suppressor of fused domain protein</fullName>
    </submittedName>
</protein>
<evidence type="ECO:0000259" key="1">
    <source>
        <dbReference type="Pfam" id="PF05076"/>
    </source>
</evidence>
<dbReference type="InterPro" id="IPR007768">
    <property type="entry name" value="Suppressor_of_fused"/>
</dbReference>
<dbReference type="EMBL" id="CP146069">
    <property type="protein sequence ID" value="WWR47483.1"/>
    <property type="molecule type" value="Genomic_DNA"/>
</dbReference>
<dbReference type="RefSeq" id="WP_338550307.1">
    <property type="nucleotide sequence ID" value="NZ_CP146069.1"/>
</dbReference>
<dbReference type="InterPro" id="IPR020941">
    <property type="entry name" value="SUFU-like_domain"/>
</dbReference>
<dbReference type="PANTHER" id="PTHR10928">
    <property type="entry name" value="SUPPRESSOR OF FUSED"/>
    <property type="match status" value="1"/>
</dbReference>
<name>A0ABZ2HJR7_9RHOB</name>
<dbReference type="InterPro" id="IPR037181">
    <property type="entry name" value="SUFU_N"/>
</dbReference>
<dbReference type="InterPro" id="IPR016591">
    <property type="entry name" value="Suppressor_of_fused_euk"/>
</dbReference>